<feature type="transmembrane region" description="Helical" evidence="1">
    <location>
        <begin position="63"/>
        <end position="83"/>
    </location>
</feature>
<organism evidence="2 3">
    <name type="scientific">Thiorhodococcus minor</name>
    <dbReference type="NCBI Taxonomy" id="57489"/>
    <lineage>
        <taxon>Bacteria</taxon>
        <taxon>Pseudomonadati</taxon>
        <taxon>Pseudomonadota</taxon>
        <taxon>Gammaproteobacteria</taxon>
        <taxon>Chromatiales</taxon>
        <taxon>Chromatiaceae</taxon>
        <taxon>Thiorhodococcus</taxon>
    </lineage>
</organism>
<evidence type="ECO:0000256" key="1">
    <source>
        <dbReference type="SAM" id="Phobius"/>
    </source>
</evidence>
<dbReference type="AlphaFoldDB" id="A0A6M0K7A0"/>
<feature type="transmembrane region" description="Helical" evidence="1">
    <location>
        <begin position="6"/>
        <end position="28"/>
    </location>
</feature>
<sequence>MAEFFYSGQVVDLILALVILEGGLLALYHRFTGKGLALGDIAGFLLSGLFLLLALRAALTDAWWGWISLWLTASLATHIADLWRRWNRQSSRTEP</sequence>
<dbReference type="Proteomes" id="UP000483379">
    <property type="component" value="Unassembled WGS sequence"/>
</dbReference>
<proteinExistence type="predicted"/>
<name>A0A6M0K7A0_9GAMM</name>
<keyword evidence="3" id="KW-1185">Reference proteome</keyword>
<evidence type="ECO:0000313" key="2">
    <source>
        <dbReference type="EMBL" id="NEV64235.1"/>
    </source>
</evidence>
<keyword evidence="1" id="KW-0812">Transmembrane</keyword>
<comment type="caution">
    <text evidence="2">The sequence shown here is derived from an EMBL/GenBank/DDBJ whole genome shotgun (WGS) entry which is preliminary data.</text>
</comment>
<dbReference type="RefSeq" id="WP_164454772.1">
    <property type="nucleotide sequence ID" value="NZ_JAAIJQ010000079.1"/>
</dbReference>
<protein>
    <submittedName>
        <fullName evidence="2">Uncharacterized protein</fullName>
    </submittedName>
</protein>
<keyword evidence="1" id="KW-1133">Transmembrane helix</keyword>
<dbReference type="EMBL" id="JAAIJQ010000079">
    <property type="protein sequence ID" value="NEV64235.1"/>
    <property type="molecule type" value="Genomic_DNA"/>
</dbReference>
<reference evidence="2 3" key="1">
    <citation type="submission" date="2020-02" db="EMBL/GenBank/DDBJ databases">
        <title>Genome sequences of Thiorhodococcus mannitoliphagus and Thiorhodococcus minor, purple sulfur photosynthetic bacteria in the gammaproteobacterial family, Chromatiaceae.</title>
        <authorList>
            <person name="Aviles F.A."/>
            <person name="Meyer T.E."/>
            <person name="Kyndt J.A."/>
        </authorList>
    </citation>
    <scope>NUCLEOTIDE SEQUENCE [LARGE SCALE GENOMIC DNA]</scope>
    <source>
        <strain evidence="2 3">DSM 11518</strain>
    </source>
</reference>
<gene>
    <name evidence="2" type="ORF">G3446_20490</name>
</gene>
<accession>A0A6M0K7A0</accession>
<feature type="transmembrane region" description="Helical" evidence="1">
    <location>
        <begin position="35"/>
        <end position="57"/>
    </location>
</feature>
<evidence type="ECO:0000313" key="3">
    <source>
        <dbReference type="Proteomes" id="UP000483379"/>
    </source>
</evidence>
<keyword evidence="1" id="KW-0472">Membrane</keyword>